<gene>
    <name evidence="2" type="ORF">J1777_01115</name>
</gene>
<dbReference type="EMBL" id="JAFNME010000002">
    <property type="protein sequence ID" value="MBO1248438.1"/>
    <property type="molecule type" value="Genomic_DNA"/>
</dbReference>
<dbReference type="RefSeq" id="WP_207573991.1">
    <property type="nucleotide sequence ID" value="NZ_JAFNME010000002.1"/>
</dbReference>
<reference evidence="2" key="1">
    <citation type="submission" date="2021-03" db="EMBL/GenBank/DDBJ databases">
        <title>Comamonas denitrificans.</title>
        <authorList>
            <person name="Finster K."/>
        </authorList>
    </citation>
    <scope>NUCLEOTIDE SEQUENCE</scope>
    <source>
        <strain evidence="2">MM2021_4</strain>
    </source>
</reference>
<feature type="domain" description="Filamentation induced by cAMP protein Fic-like C-terminal" evidence="1">
    <location>
        <begin position="298"/>
        <end position="361"/>
    </location>
</feature>
<dbReference type="PANTHER" id="PTHR30595:SF6">
    <property type="entry name" value="SCHLAFEN ALBA-2 DOMAIN-CONTAINING PROTEIN"/>
    <property type="match status" value="1"/>
</dbReference>
<proteinExistence type="predicted"/>
<dbReference type="Proteomes" id="UP000664731">
    <property type="component" value="Unassembled WGS sequence"/>
</dbReference>
<dbReference type="InterPro" id="IPR036390">
    <property type="entry name" value="WH_DNA-bd_sf"/>
</dbReference>
<dbReference type="PANTHER" id="PTHR30595">
    <property type="entry name" value="GLPR-RELATED TRANSCRIPTIONAL REPRESSOR"/>
    <property type="match status" value="1"/>
</dbReference>
<evidence type="ECO:0000313" key="2">
    <source>
        <dbReference type="EMBL" id="MBO1248438.1"/>
    </source>
</evidence>
<dbReference type="InterPro" id="IPR038475">
    <property type="entry name" value="RecG_C_sf"/>
</dbReference>
<dbReference type="Gene3D" id="3.30.565.60">
    <property type="match status" value="1"/>
</dbReference>
<dbReference type="SUPFAM" id="SSF46785">
    <property type="entry name" value="Winged helix' DNA-binding domain"/>
    <property type="match status" value="1"/>
</dbReference>
<keyword evidence="3" id="KW-1185">Reference proteome</keyword>
<dbReference type="Pfam" id="PF21247">
    <property type="entry name" value="Fic-like_C"/>
    <property type="match status" value="1"/>
</dbReference>
<accession>A0A939GY42</accession>
<dbReference type="AlphaFoldDB" id="A0A939GY42"/>
<dbReference type="Pfam" id="PF13749">
    <property type="entry name" value="HATPase_c_4"/>
    <property type="match status" value="1"/>
</dbReference>
<name>A0A939GY42_9BURK</name>
<dbReference type="InterPro" id="IPR049514">
    <property type="entry name" value="Fic-like_C"/>
</dbReference>
<evidence type="ECO:0000259" key="1">
    <source>
        <dbReference type="Pfam" id="PF21247"/>
    </source>
</evidence>
<organism evidence="2 3">
    <name type="scientific">Comamonas denitrificans</name>
    <dbReference type="NCBI Taxonomy" id="117506"/>
    <lineage>
        <taxon>Bacteria</taxon>
        <taxon>Pseudomonadati</taxon>
        <taxon>Pseudomonadota</taxon>
        <taxon>Betaproteobacteria</taxon>
        <taxon>Burkholderiales</taxon>
        <taxon>Comamonadaceae</taxon>
        <taxon>Comamonas</taxon>
    </lineage>
</organism>
<comment type="caution">
    <text evidence="2">The sequence shown here is derived from an EMBL/GenBank/DDBJ whole genome shotgun (WGS) entry which is preliminary data.</text>
</comment>
<evidence type="ECO:0000313" key="3">
    <source>
        <dbReference type="Proteomes" id="UP000664731"/>
    </source>
</evidence>
<sequence>MHLEELQHLLAGGEEMQRMFLNAGLIQADTLPVPGTSVADVDWAAFDAYYRKRFNQPCPEAEHTASLASLGLLKDQQLTLAGVLLFGLQPQRWLPVCMVKAVAFYGNSIGDTQYQDSEDIDGTLSAQFQRSFAFIKRNLHHVQNGRGFNTLGELEVPPIALEELLVNALMHRDYFDSASIRILVFRDRIEIISPGHLPGNLSTEDIQHGKTKRRNPILSEHAAHLLPYRGLGSGIHRARQAWPQIELQDHRSGNEFRAVVARPKPTTQVIAPAGIGAEGTRPPATPEVTDPVTDLVADPVVRLLRVLVDGALPPSEIQHRLGLKHRPTFRANYLHPALAAGWVEMTLPDKPTSRLQRYRLTEAGQALVQQKRP</sequence>
<protein>
    <submittedName>
        <fullName evidence="2">Transcriptional regulator</fullName>
    </submittedName>
</protein>